<gene>
    <name evidence="2" type="ORF">NP493_65g01002</name>
</gene>
<name>A0AAD9UIK6_RIDPI</name>
<evidence type="ECO:0000313" key="3">
    <source>
        <dbReference type="Proteomes" id="UP001209878"/>
    </source>
</evidence>
<sequence>MTVGVAVAGIIIIGRSIHIWLRDNVLHRHVWFRLLWISRHSSVIDCSVTVRQGWFNSILVNERLVREGLATVKYSEGIARSASYNHVIGRLIQAELYAERKGRGVWKQTSFCEKMALTDDTMGNRHRTKQLGFPGETAWPADTSRDDIRRRDLDPQSLIRDRDSHVTSDREPLADVVRNLQRSMMEMTEQLGQVIQHRCIADGTSTTVDSSDTPQTTGIPMTFPPPLMTTIFPAHARPYVNNLVSVMEELERSTGVSLRAAMAEAYRWRRCSTTGVASESLLEVETFSATLKTAILDGKDVNLASWLIPHFDLGEYSHYTGSDGSHHLLRPLSSDPRLHRNVTLAEFISTFNKYRNVMCEVWDRRRELDASETRIEGTAFYEYHKVFAARSAALILQHNVKLDWGGPRQWAILNVIQVF</sequence>
<evidence type="ECO:0000256" key="1">
    <source>
        <dbReference type="SAM" id="MobiDB-lite"/>
    </source>
</evidence>
<dbReference type="EMBL" id="JAODUO010000065">
    <property type="protein sequence ID" value="KAK2190883.1"/>
    <property type="molecule type" value="Genomic_DNA"/>
</dbReference>
<dbReference type="Gene3D" id="2.40.50.90">
    <property type="match status" value="1"/>
</dbReference>
<evidence type="ECO:0000313" key="2">
    <source>
        <dbReference type="EMBL" id="KAK2190883.1"/>
    </source>
</evidence>
<dbReference type="InterPro" id="IPR042421">
    <property type="entry name" value="C3orf33-like"/>
</dbReference>
<feature type="region of interest" description="Disordered" evidence="1">
    <location>
        <begin position="125"/>
        <end position="150"/>
    </location>
</feature>
<accession>A0AAD9UIK6</accession>
<organism evidence="2 3">
    <name type="scientific">Ridgeia piscesae</name>
    <name type="common">Tubeworm</name>
    <dbReference type="NCBI Taxonomy" id="27915"/>
    <lineage>
        <taxon>Eukaryota</taxon>
        <taxon>Metazoa</taxon>
        <taxon>Spiralia</taxon>
        <taxon>Lophotrochozoa</taxon>
        <taxon>Annelida</taxon>
        <taxon>Polychaeta</taxon>
        <taxon>Sedentaria</taxon>
        <taxon>Canalipalpata</taxon>
        <taxon>Sabellida</taxon>
        <taxon>Siboglinidae</taxon>
        <taxon>Ridgeia</taxon>
    </lineage>
</organism>
<reference evidence="2" key="1">
    <citation type="journal article" date="2023" name="Mol. Biol. Evol.">
        <title>Third-Generation Sequencing Reveals the Adaptive Role of the Epigenome in Three Deep-Sea Polychaetes.</title>
        <authorList>
            <person name="Perez M."/>
            <person name="Aroh O."/>
            <person name="Sun Y."/>
            <person name="Lan Y."/>
            <person name="Juniper S.K."/>
            <person name="Young C.R."/>
            <person name="Angers B."/>
            <person name="Qian P.Y."/>
        </authorList>
    </citation>
    <scope>NUCLEOTIDE SEQUENCE</scope>
    <source>
        <strain evidence="2">R07B-5</strain>
    </source>
</reference>
<evidence type="ECO:0008006" key="4">
    <source>
        <dbReference type="Google" id="ProtNLM"/>
    </source>
</evidence>
<keyword evidence="3" id="KW-1185">Reference proteome</keyword>
<dbReference type="PANTHER" id="PTHR28434">
    <property type="entry name" value="PROTEIN C3ORF33"/>
    <property type="match status" value="1"/>
</dbReference>
<proteinExistence type="predicted"/>
<dbReference type="PANTHER" id="PTHR28434:SF1">
    <property type="entry name" value="PROTEIN C3ORF33"/>
    <property type="match status" value="1"/>
</dbReference>
<comment type="caution">
    <text evidence="2">The sequence shown here is derived from an EMBL/GenBank/DDBJ whole genome shotgun (WGS) entry which is preliminary data.</text>
</comment>
<dbReference type="Proteomes" id="UP001209878">
    <property type="component" value="Unassembled WGS sequence"/>
</dbReference>
<dbReference type="GO" id="GO:0005615">
    <property type="term" value="C:extracellular space"/>
    <property type="evidence" value="ECO:0007669"/>
    <property type="project" value="TreeGrafter"/>
</dbReference>
<dbReference type="InterPro" id="IPR035437">
    <property type="entry name" value="SNase_OB-fold_sf"/>
</dbReference>
<dbReference type="SUPFAM" id="SSF50199">
    <property type="entry name" value="Staphylococcal nuclease"/>
    <property type="match status" value="1"/>
</dbReference>
<protein>
    <recommendedName>
        <fullName evidence="4">TNase-like domain-containing protein</fullName>
    </recommendedName>
</protein>
<dbReference type="AlphaFoldDB" id="A0AAD9UIK6"/>